<evidence type="ECO:0000313" key="4">
    <source>
        <dbReference type="EMBL" id="SVB29545.1"/>
    </source>
</evidence>
<proteinExistence type="inferred from homology"/>
<dbReference type="GO" id="GO:0017148">
    <property type="term" value="P:negative regulation of translation"/>
    <property type="evidence" value="ECO:0007669"/>
    <property type="project" value="TreeGrafter"/>
</dbReference>
<dbReference type="FunFam" id="3.90.1180.10:FF:000001">
    <property type="entry name" value="50S ribosomal protein L13"/>
    <property type="match status" value="1"/>
</dbReference>
<keyword evidence="3" id="KW-0687">Ribonucleoprotein</keyword>
<dbReference type="InterPro" id="IPR005823">
    <property type="entry name" value="Ribosomal_uL13_bac-type"/>
</dbReference>
<protein>
    <recommendedName>
        <fullName evidence="5">50S ribosomal protein L13</fullName>
    </recommendedName>
</protein>
<dbReference type="PANTHER" id="PTHR11545:SF2">
    <property type="entry name" value="LARGE RIBOSOMAL SUBUNIT PROTEIN UL13M"/>
    <property type="match status" value="1"/>
</dbReference>
<dbReference type="GO" id="GO:0003729">
    <property type="term" value="F:mRNA binding"/>
    <property type="evidence" value="ECO:0007669"/>
    <property type="project" value="TreeGrafter"/>
</dbReference>
<dbReference type="GO" id="GO:0022625">
    <property type="term" value="C:cytosolic large ribosomal subunit"/>
    <property type="evidence" value="ECO:0007669"/>
    <property type="project" value="TreeGrafter"/>
</dbReference>
<evidence type="ECO:0000256" key="1">
    <source>
        <dbReference type="ARBA" id="ARBA00006227"/>
    </source>
</evidence>
<dbReference type="Gene3D" id="3.90.1180.10">
    <property type="entry name" value="Ribosomal protein L13"/>
    <property type="match status" value="1"/>
</dbReference>
<sequence length="146" mass="16808">MAKRMKTYSIKADEIHKDWFVADAENKALGRLASKVAQILKGKHKPTYTPHMDMGDFVVVVNAEKIRVSGNKEMQKTYFSHSGYPGGTKEVDLYTMRRRHPERVIQNAVKGMLPHNRLGRQMMRNLKIYSGPDHPHSSQQPKVMEF</sequence>
<dbReference type="CDD" id="cd00392">
    <property type="entry name" value="Ribosomal_L13"/>
    <property type="match status" value="1"/>
</dbReference>
<dbReference type="AlphaFoldDB" id="A0A382CTX9"/>
<dbReference type="PROSITE" id="PS00783">
    <property type="entry name" value="RIBOSOMAL_L13"/>
    <property type="match status" value="1"/>
</dbReference>
<accession>A0A382CTX9</accession>
<dbReference type="InterPro" id="IPR023563">
    <property type="entry name" value="Ribosomal_uL13_CS"/>
</dbReference>
<keyword evidence="2" id="KW-0689">Ribosomal protein</keyword>
<evidence type="ECO:0000256" key="2">
    <source>
        <dbReference type="ARBA" id="ARBA00022980"/>
    </source>
</evidence>
<comment type="similarity">
    <text evidence="1">Belongs to the universal ribosomal protein uL13 family.</text>
</comment>
<dbReference type="InterPro" id="IPR036899">
    <property type="entry name" value="Ribosomal_uL13_sf"/>
</dbReference>
<organism evidence="4">
    <name type="scientific">marine metagenome</name>
    <dbReference type="NCBI Taxonomy" id="408172"/>
    <lineage>
        <taxon>unclassified sequences</taxon>
        <taxon>metagenomes</taxon>
        <taxon>ecological metagenomes</taxon>
    </lineage>
</organism>
<dbReference type="PANTHER" id="PTHR11545">
    <property type="entry name" value="RIBOSOMAL PROTEIN L13"/>
    <property type="match status" value="1"/>
</dbReference>
<dbReference type="EMBL" id="UINC01036098">
    <property type="protein sequence ID" value="SVB29545.1"/>
    <property type="molecule type" value="Genomic_DNA"/>
</dbReference>
<reference evidence="4" key="1">
    <citation type="submission" date="2018-05" db="EMBL/GenBank/DDBJ databases">
        <authorList>
            <person name="Lanie J.A."/>
            <person name="Ng W.-L."/>
            <person name="Kazmierczak K.M."/>
            <person name="Andrzejewski T.M."/>
            <person name="Davidsen T.M."/>
            <person name="Wayne K.J."/>
            <person name="Tettelin H."/>
            <person name="Glass J.I."/>
            <person name="Rusch D."/>
            <person name="Podicherti R."/>
            <person name="Tsui H.-C.T."/>
            <person name="Winkler M.E."/>
        </authorList>
    </citation>
    <scope>NUCLEOTIDE SEQUENCE</scope>
</reference>
<dbReference type="HAMAP" id="MF_01366">
    <property type="entry name" value="Ribosomal_uL13"/>
    <property type="match status" value="1"/>
</dbReference>
<dbReference type="InterPro" id="IPR005822">
    <property type="entry name" value="Ribosomal_uL13"/>
</dbReference>
<evidence type="ECO:0000256" key="3">
    <source>
        <dbReference type="ARBA" id="ARBA00023274"/>
    </source>
</evidence>
<evidence type="ECO:0008006" key="5">
    <source>
        <dbReference type="Google" id="ProtNLM"/>
    </source>
</evidence>
<dbReference type="GO" id="GO:0003735">
    <property type="term" value="F:structural constituent of ribosome"/>
    <property type="evidence" value="ECO:0007669"/>
    <property type="project" value="InterPro"/>
</dbReference>
<gene>
    <name evidence="4" type="ORF">METZ01_LOCUS182399</name>
</gene>
<name>A0A382CTX9_9ZZZZ</name>
<dbReference type="SUPFAM" id="SSF52161">
    <property type="entry name" value="Ribosomal protein L13"/>
    <property type="match status" value="1"/>
</dbReference>
<dbReference type="PIRSF" id="PIRSF002181">
    <property type="entry name" value="Ribosomal_L13"/>
    <property type="match status" value="1"/>
</dbReference>
<dbReference type="GO" id="GO:0006412">
    <property type="term" value="P:translation"/>
    <property type="evidence" value="ECO:0007669"/>
    <property type="project" value="InterPro"/>
</dbReference>
<dbReference type="Pfam" id="PF00572">
    <property type="entry name" value="Ribosomal_L13"/>
    <property type="match status" value="1"/>
</dbReference>
<dbReference type="NCBIfam" id="TIGR01066">
    <property type="entry name" value="rplM_bact"/>
    <property type="match status" value="1"/>
</dbReference>